<gene>
    <name evidence="9" type="ORF">OCS65_22695</name>
    <name evidence="8" type="ORF">RAJCM14343_2809</name>
</gene>
<dbReference type="PANTHER" id="PTHR30213:SF0">
    <property type="entry name" value="UPF0761 MEMBRANE PROTEIN YIHY"/>
    <property type="match status" value="1"/>
</dbReference>
<dbReference type="RefSeq" id="WP_006936072.1">
    <property type="nucleotide sequence ID" value="NZ_BAAAYP010000042.1"/>
</dbReference>
<keyword evidence="4 7" id="KW-1133">Transmembrane helix</keyword>
<feature type="transmembrane region" description="Helical" evidence="7">
    <location>
        <begin position="117"/>
        <end position="141"/>
    </location>
</feature>
<dbReference type="Pfam" id="PF03631">
    <property type="entry name" value="Virul_fac_BrkB"/>
    <property type="match status" value="1"/>
</dbReference>
<dbReference type="Proteomes" id="UP001163947">
    <property type="component" value="Chromosome"/>
</dbReference>
<feature type="transmembrane region" description="Helical" evidence="7">
    <location>
        <begin position="238"/>
        <end position="261"/>
    </location>
</feature>
<dbReference type="NCBIfam" id="TIGR00765">
    <property type="entry name" value="yihY_not_rbn"/>
    <property type="match status" value="1"/>
</dbReference>
<keyword evidence="8" id="KW-0378">Hydrolase</keyword>
<feature type="region of interest" description="Disordered" evidence="6">
    <location>
        <begin position="1"/>
        <end position="28"/>
    </location>
</feature>
<evidence type="ECO:0000313" key="8">
    <source>
        <dbReference type="EMBL" id="GES37554.1"/>
    </source>
</evidence>
<accession>N1M3H4</accession>
<dbReference type="GO" id="GO:0016787">
    <property type="term" value="F:hydrolase activity"/>
    <property type="evidence" value="ECO:0007669"/>
    <property type="project" value="UniProtKB-KW"/>
</dbReference>
<dbReference type="PANTHER" id="PTHR30213">
    <property type="entry name" value="INNER MEMBRANE PROTEIN YHJD"/>
    <property type="match status" value="1"/>
</dbReference>
<evidence type="ECO:0000313" key="11">
    <source>
        <dbReference type="Proteomes" id="UP001163947"/>
    </source>
</evidence>
<feature type="compositionally biased region" description="Basic and acidic residues" evidence="6">
    <location>
        <begin position="322"/>
        <end position="346"/>
    </location>
</feature>
<keyword evidence="10" id="KW-1185">Reference proteome</keyword>
<keyword evidence="3 7" id="KW-0812">Transmembrane</keyword>
<sequence length="517" mass="55281">MTAKHGDPDVAEDFPRPDDSRKPDSPTDLTKPSWKFVLRKTAREFSHDQCTDLAAALTYYAVLSLFPALLVVVSLLGVFGQGQSTVDAVMQIVEDLGPATAVDTLRGPVEQLVQAPAAGFALVVGIAGALWSASGYVGAFGRAMNRIYEVDEGRPIWKLRPWMLLITALALIAMGATALMLVVSGPVARAMGDVIGLGETAVTVWNIAKWPVILILVIMIVAVLYYATPNVTQPKFRWISAGAAIAILAWIVASVAFAFYVSNFGSYNETYGSLAGAIVFLLWLWITNLALLFGAEFDAELERGRQLQAGIEAEETLQLPPRDTRNIEKNEEKRQEDIDRGRELRLAHTASAREGADDDAEGDRSDRDVAPHRKDSTMTASPGGTHSATDPSELSTAQLIERLTTQVPTLVRTEVTHALDEVKAKGTRMGVGVGIAGAGLMLIYLGVGALIATAILGLATVLSPWLAALIVSLIVLAVGGTLAAVGRSRAKNSAPPVPSETAESIRKDVNTVKEHVR</sequence>
<evidence type="ECO:0000313" key="9">
    <source>
        <dbReference type="EMBL" id="UYF93229.1"/>
    </source>
</evidence>
<keyword evidence="5 7" id="KW-0472">Membrane</keyword>
<accession>A0A0F6VHD2</accession>
<feature type="region of interest" description="Disordered" evidence="6">
    <location>
        <begin position="489"/>
        <end position="517"/>
    </location>
</feature>
<name>A0A059MW16_9NOCA</name>
<feature type="transmembrane region" description="Helical" evidence="7">
    <location>
        <begin position="273"/>
        <end position="295"/>
    </location>
</feature>
<dbReference type="KEGG" id="rav:AAT18_06285"/>
<dbReference type="InterPro" id="IPR017039">
    <property type="entry name" value="Virul_fac_BrkB"/>
</dbReference>
<evidence type="ECO:0000256" key="4">
    <source>
        <dbReference type="ARBA" id="ARBA00022989"/>
    </source>
</evidence>
<dbReference type="AlphaFoldDB" id="A0A059MW16"/>
<reference evidence="9" key="3">
    <citation type="submission" date="2022-09" db="EMBL/GenBank/DDBJ databases">
        <title>The genome sequence of Rhodococcus aetherivorans N1.</title>
        <authorList>
            <person name="Jiang W."/>
        </authorList>
    </citation>
    <scope>NUCLEOTIDE SEQUENCE</scope>
    <source>
        <strain evidence="9">N1</strain>
    </source>
</reference>
<dbReference type="EMBL" id="BLAH01000086">
    <property type="protein sequence ID" value="GES37554.1"/>
    <property type="molecule type" value="Genomic_DNA"/>
</dbReference>
<evidence type="ECO:0000256" key="2">
    <source>
        <dbReference type="ARBA" id="ARBA00022475"/>
    </source>
</evidence>
<reference evidence="8" key="2">
    <citation type="submission" date="2019-10" db="EMBL/GenBank/DDBJ databases">
        <title>Draft genome sequence of Rhodococcus aetherivorans JCM 14343.</title>
        <authorList>
            <person name="Inoue D."/>
            <person name="Nakazawa M."/>
            <person name="Yamamoto N."/>
            <person name="Sei K."/>
            <person name="Ike M."/>
        </authorList>
    </citation>
    <scope>NUCLEOTIDE SEQUENCE</scope>
    <source>
        <strain evidence="8">JCM 14343</strain>
    </source>
</reference>
<evidence type="ECO:0000256" key="7">
    <source>
        <dbReference type="SAM" id="Phobius"/>
    </source>
</evidence>
<evidence type="ECO:0000256" key="6">
    <source>
        <dbReference type="SAM" id="MobiDB-lite"/>
    </source>
</evidence>
<dbReference type="GO" id="GO:0005886">
    <property type="term" value="C:plasma membrane"/>
    <property type="evidence" value="ECO:0007669"/>
    <property type="project" value="UniProtKB-SubCell"/>
</dbReference>
<keyword evidence="2" id="KW-1003">Cell membrane</keyword>
<reference evidence="8 10" key="1">
    <citation type="journal article" date="2018" name="Biodegradation">
        <title>1,4-Dioxane degradation characteristics of Rhodococcus aetherivorans JCM 14343.</title>
        <authorList>
            <person name="Inoue D."/>
            <person name="Tsunoda T."/>
            <person name="Yamamoto N."/>
            <person name="Ike M."/>
            <person name="Sei K."/>
        </authorList>
    </citation>
    <scope>NUCLEOTIDE SEQUENCE [LARGE SCALE GENOMIC DNA]</scope>
    <source>
        <strain evidence="8 10">JCM 14343</strain>
    </source>
</reference>
<feature type="transmembrane region" description="Helical" evidence="7">
    <location>
        <begin position="57"/>
        <end position="80"/>
    </location>
</feature>
<comment type="subcellular location">
    <subcellularLocation>
        <location evidence="1">Cell membrane</location>
        <topology evidence="1">Multi-pass membrane protein</topology>
    </subcellularLocation>
</comment>
<evidence type="ECO:0000256" key="5">
    <source>
        <dbReference type="ARBA" id="ARBA00023136"/>
    </source>
</evidence>
<feature type="transmembrane region" description="Helical" evidence="7">
    <location>
        <begin position="433"/>
        <end position="459"/>
    </location>
</feature>
<feature type="compositionally biased region" description="Basic and acidic residues" evidence="6">
    <location>
        <begin position="362"/>
        <end position="376"/>
    </location>
</feature>
<dbReference type="EMBL" id="CP106982">
    <property type="protein sequence ID" value="UYF93229.1"/>
    <property type="molecule type" value="Genomic_DNA"/>
</dbReference>
<feature type="transmembrane region" description="Helical" evidence="7">
    <location>
        <begin position="207"/>
        <end position="226"/>
    </location>
</feature>
<dbReference type="GeneID" id="83623287"/>
<dbReference type="Pfam" id="PF07332">
    <property type="entry name" value="Phage_holin_3_6"/>
    <property type="match status" value="1"/>
</dbReference>
<accession>A0A059MW16</accession>
<feature type="transmembrane region" description="Helical" evidence="7">
    <location>
        <begin position="162"/>
        <end position="187"/>
    </location>
</feature>
<dbReference type="InterPro" id="IPR009937">
    <property type="entry name" value="Phage_holin_3_6"/>
</dbReference>
<evidence type="ECO:0000256" key="1">
    <source>
        <dbReference type="ARBA" id="ARBA00004651"/>
    </source>
</evidence>
<feature type="region of interest" description="Disordered" evidence="6">
    <location>
        <begin position="312"/>
        <end position="391"/>
    </location>
</feature>
<organism evidence="9 11">
    <name type="scientific">Rhodococcus aetherivorans</name>
    <dbReference type="NCBI Taxonomy" id="191292"/>
    <lineage>
        <taxon>Bacteria</taxon>
        <taxon>Bacillati</taxon>
        <taxon>Actinomycetota</taxon>
        <taxon>Actinomycetes</taxon>
        <taxon>Mycobacteriales</taxon>
        <taxon>Nocardiaceae</taxon>
        <taxon>Rhodococcus</taxon>
    </lineage>
</organism>
<feature type="compositionally biased region" description="Basic and acidic residues" evidence="6">
    <location>
        <begin position="1"/>
        <end position="25"/>
    </location>
</feature>
<protein>
    <submittedName>
        <fullName evidence="8">Ribonuclease BN</fullName>
        <ecNumber evidence="8">3.1.-.-</ecNumber>
    </submittedName>
    <submittedName>
        <fullName evidence="9">YihY family inner membrane protein</fullName>
    </submittedName>
</protein>
<feature type="transmembrane region" description="Helical" evidence="7">
    <location>
        <begin position="465"/>
        <end position="485"/>
    </location>
</feature>
<dbReference type="Proteomes" id="UP000325466">
    <property type="component" value="Unassembled WGS sequence"/>
</dbReference>
<feature type="compositionally biased region" description="Polar residues" evidence="6">
    <location>
        <begin position="377"/>
        <end position="391"/>
    </location>
</feature>
<proteinExistence type="predicted"/>
<evidence type="ECO:0000256" key="3">
    <source>
        <dbReference type="ARBA" id="ARBA00022692"/>
    </source>
</evidence>
<dbReference type="EC" id="3.1.-.-" evidence="8"/>
<evidence type="ECO:0000313" key="10">
    <source>
        <dbReference type="Proteomes" id="UP000325466"/>
    </source>
</evidence>
<feature type="compositionally biased region" description="Basic and acidic residues" evidence="6">
    <location>
        <begin position="503"/>
        <end position="517"/>
    </location>
</feature>